<evidence type="ECO:0000313" key="3">
    <source>
        <dbReference type="Proteomes" id="UP001305498"/>
    </source>
</evidence>
<name>A0AA97FMA0_9MICO</name>
<accession>A0AA97FMA0</accession>
<feature type="transmembrane region" description="Helical" evidence="1">
    <location>
        <begin position="178"/>
        <end position="204"/>
    </location>
</feature>
<dbReference type="RefSeq" id="WP_317141097.1">
    <property type="nucleotide sequence ID" value="NZ_CP118157.1"/>
</dbReference>
<sequence length="205" mass="21817">MTGVPDPRRAVFAFDQAVDRLAEEAAFVGAGEDRQAARYLADACSALSESRTAMHELEALASDPGLKKRARRRLHALAVDVAQTGLRDAERVAGTARRLSARLAPIAQIGWGDALRTQTARATAWGVEKWTGSPLARAELRSTRTASEALATRDVIVERGRVPAAHSRRRRLYATGSAIAVTAVGTASLAVYGAWSLIGVLFGLG</sequence>
<organism evidence="2 3">
    <name type="scientific">Microbacterium betulae</name>
    <dbReference type="NCBI Taxonomy" id="2981139"/>
    <lineage>
        <taxon>Bacteria</taxon>
        <taxon>Bacillati</taxon>
        <taxon>Actinomycetota</taxon>
        <taxon>Actinomycetes</taxon>
        <taxon>Micrococcales</taxon>
        <taxon>Microbacteriaceae</taxon>
        <taxon>Microbacterium</taxon>
    </lineage>
</organism>
<proteinExistence type="predicted"/>
<keyword evidence="3" id="KW-1185">Reference proteome</keyword>
<reference evidence="2 3" key="1">
    <citation type="submission" date="2023-02" db="EMBL/GenBank/DDBJ databases">
        <title>Microbacterium betulae sp. nov., isolated from birch wood.</title>
        <authorList>
            <person name="Pasciak M."/>
            <person name="Pawlik K.J."/>
            <person name="Martynowski D."/>
            <person name="Laczmanski L."/>
            <person name="Ciekot J."/>
            <person name="Szponar B."/>
            <person name="Wojcik-Fatla A."/>
            <person name="Mackiewicz B."/>
            <person name="Farian E."/>
            <person name="Cholewa G."/>
            <person name="Cholewa A."/>
            <person name="Dutkiewicz J."/>
        </authorList>
    </citation>
    <scope>NUCLEOTIDE SEQUENCE [LARGE SCALE GENOMIC DNA]</scope>
    <source>
        <strain evidence="2 3">AB</strain>
    </source>
</reference>
<evidence type="ECO:0000313" key="2">
    <source>
        <dbReference type="EMBL" id="WOF24624.1"/>
    </source>
</evidence>
<dbReference type="Proteomes" id="UP001305498">
    <property type="component" value="Chromosome"/>
</dbReference>
<gene>
    <name evidence="2" type="ORF">N8K70_08220</name>
</gene>
<keyword evidence="1" id="KW-0812">Transmembrane</keyword>
<dbReference type="EMBL" id="CP118157">
    <property type="protein sequence ID" value="WOF24624.1"/>
    <property type="molecule type" value="Genomic_DNA"/>
</dbReference>
<evidence type="ECO:0000256" key="1">
    <source>
        <dbReference type="SAM" id="Phobius"/>
    </source>
</evidence>
<protein>
    <submittedName>
        <fullName evidence="2">Uncharacterized protein</fullName>
    </submittedName>
</protein>
<keyword evidence="1" id="KW-0472">Membrane</keyword>
<dbReference type="KEGG" id="mbet:N8K70_08220"/>
<dbReference type="AlphaFoldDB" id="A0AA97FMA0"/>
<keyword evidence="1" id="KW-1133">Transmembrane helix</keyword>